<dbReference type="InParanoid" id="N1JHK8"/>
<reference evidence="2 3" key="1">
    <citation type="journal article" date="2010" name="Science">
        <title>Genome expansion and gene loss in powdery mildew fungi reveal tradeoffs in extreme parasitism.</title>
        <authorList>
            <person name="Spanu P.D."/>
            <person name="Abbott J.C."/>
            <person name="Amselem J."/>
            <person name="Burgis T.A."/>
            <person name="Soanes D.M."/>
            <person name="Stueber K."/>
            <person name="Ver Loren van Themaat E."/>
            <person name="Brown J.K.M."/>
            <person name="Butcher S.A."/>
            <person name="Gurr S.J."/>
            <person name="Lebrun M.-H."/>
            <person name="Ridout C.J."/>
            <person name="Schulze-Lefert P."/>
            <person name="Talbot N.J."/>
            <person name="Ahmadinejad N."/>
            <person name="Ametz C."/>
            <person name="Barton G.R."/>
            <person name="Benjdia M."/>
            <person name="Bidzinski P."/>
            <person name="Bindschedler L.V."/>
            <person name="Both M."/>
            <person name="Brewer M.T."/>
            <person name="Cadle-Davidson L."/>
            <person name="Cadle-Davidson M.M."/>
            <person name="Collemare J."/>
            <person name="Cramer R."/>
            <person name="Frenkel O."/>
            <person name="Godfrey D."/>
            <person name="Harriman J."/>
            <person name="Hoede C."/>
            <person name="King B.C."/>
            <person name="Klages S."/>
            <person name="Kleemann J."/>
            <person name="Knoll D."/>
            <person name="Koti P.S."/>
            <person name="Kreplak J."/>
            <person name="Lopez-Ruiz F.J."/>
            <person name="Lu X."/>
            <person name="Maekawa T."/>
            <person name="Mahanil S."/>
            <person name="Micali C."/>
            <person name="Milgroom M.G."/>
            <person name="Montana G."/>
            <person name="Noir S."/>
            <person name="O'Connell R.J."/>
            <person name="Oberhaensli S."/>
            <person name="Parlange F."/>
            <person name="Pedersen C."/>
            <person name="Quesneville H."/>
            <person name="Reinhardt R."/>
            <person name="Rott M."/>
            <person name="Sacristan S."/>
            <person name="Schmidt S.M."/>
            <person name="Schoen M."/>
            <person name="Skamnioti P."/>
            <person name="Sommer H."/>
            <person name="Stephens A."/>
            <person name="Takahara H."/>
            <person name="Thordal-Christensen H."/>
            <person name="Vigouroux M."/>
            <person name="Wessling R."/>
            <person name="Wicker T."/>
            <person name="Panstruga R."/>
        </authorList>
    </citation>
    <scope>NUCLEOTIDE SEQUENCE [LARGE SCALE GENOMIC DNA]</scope>
    <source>
        <strain evidence="2">DH14</strain>
    </source>
</reference>
<keyword evidence="3" id="KW-1185">Reference proteome</keyword>
<accession>N1JHK8</accession>
<sequence>MKSINQAWIVAILSFFRVSAALSYNCEGAMFSEDYVRQTLHRAVARFVPEAGSHPNADVEAEYLYFPLLSSGQLWDREQPIENYFIKCHRASRDWKVIILDNPGYHAGREENSNSRECSVIQ</sequence>
<name>N1JHK8_BLUG1</name>
<proteinExistence type="predicted"/>
<comment type="caution">
    <text evidence="2">The sequence shown here is derived from an EMBL/GenBank/DDBJ whole genome shotgun (WGS) entry which is preliminary data.</text>
</comment>
<dbReference type="HOGENOM" id="CLU_1970161_0_0_1"/>
<keyword evidence="1" id="KW-0732">Signal</keyword>
<dbReference type="Proteomes" id="UP000015441">
    <property type="component" value="Unassembled WGS sequence"/>
</dbReference>
<gene>
    <name evidence="2" type="ORF">BGHDH14_bgh02653</name>
</gene>
<evidence type="ECO:0000313" key="3">
    <source>
        <dbReference type="Proteomes" id="UP000015441"/>
    </source>
</evidence>
<evidence type="ECO:0000313" key="2">
    <source>
        <dbReference type="EMBL" id="CCU77283.1"/>
    </source>
</evidence>
<evidence type="ECO:0000256" key="1">
    <source>
        <dbReference type="SAM" id="SignalP"/>
    </source>
</evidence>
<organism evidence="2 3">
    <name type="scientific">Blumeria graminis f. sp. hordei (strain DH14)</name>
    <name type="common">Barley powdery mildew</name>
    <name type="synonym">Oidium monilioides f. sp. hordei</name>
    <dbReference type="NCBI Taxonomy" id="546991"/>
    <lineage>
        <taxon>Eukaryota</taxon>
        <taxon>Fungi</taxon>
        <taxon>Dikarya</taxon>
        <taxon>Ascomycota</taxon>
        <taxon>Pezizomycotina</taxon>
        <taxon>Leotiomycetes</taxon>
        <taxon>Erysiphales</taxon>
        <taxon>Erysiphaceae</taxon>
        <taxon>Blumeria</taxon>
        <taxon>Blumeria hordei</taxon>
    </lineage>
</organism>
<feature type="chain" id="PRO_5004107233" evidence="1">
    <location>
        <begin position="22"/>
        <end position="122"/>
    </location>
</feature>
<dbReference type="AlphaFoldDB" id="N1JHK8"/>
<feature type="signal peptide" evidence="1">
    <location>
        <begin position="1"/>
        <end position="21"/>
    </location>
</feature>
<dbReference type="EMBL" id="CAUH01003487">
    <property type="protein sequence ID" value="CCU77283.1"/>
    <property type="molecule type" value="Genomic_DNA"/>
</dbReference>
<protein>
    <submittedName>
        <fullName evidence="2">CSEP0055 putative effector protein</fullName>
    </submittedName>
</protein>